<evidence type="ECO:0000256" key="1">
    <source>
        <dbReference type="ARBA" id="ARBA00004651"/>
    </source>
</evidence>
<dbReference type="Pfam" id="PF13396">
    <property type="entry name" value="PLDc_N"/>
    <property type="match status" value="1"/>
</dbReference>
<keyword evidence="5 7" id="KW-0472">Membrane</keyword>
<evidence type="ECO:0000259" key="8">
    <source>
        <dbReference type="Pfam" id="PF13396"/>
    </source>
</evidence>
<reference evidence="9" key="1">
    <citation type="submission" date="2020-10" db="EMBL/GenBank/DDBJ databases">
        <authorList>
            <person name="Castelo-Branco R."/>
            <person name="Eusebio N."/>
            <person name="Adriana R."/>
            <person name="Vieira A."/>
            <person name="Brugerolle De Fraissinette N."/>
            <person name="Rezende De Castro R."/>
            <person name="Schneider M.P."/>
            <person name="Vasconcelos V."/>
            <person name="Leao P.N."/>
        </authorList>
    </citation>
    <scope>NUCLEOTIDE SEQUENCE</scope>
    <source>
        <strain evidence="9">LEGE 07157</strain>
    </source>
</reference>
<dbReference type="SUPFAM" id="SSF48452">
    <property type="entry name" value="TPR-like"/>
    <property type="match status" value="1"/>
</dbReference>
<dbReference type="RefSeq" id="WP_194029586.1">
    <property type="nucleotide sequence ID" value="NZ_JADEWZ010000015.1"/>
</dbReference>
<evidence type="ECO:0000256" key="3">
    <source>
        <dbReference type="ARBA" id="ARBA00022692"/>
    </source>
</evidence>
<dbReference type="EMBL" id="JADEWZ010000015">
    <property type="protein sequence ID" value="MBE9116491.1"/>
    <property type="molecule type" value="Genomic_DNA"/>
</dbReference>
<accession>A0A8J7DWL1</accession>
<dbReference type="SMART" id="SM00028">
    <property type="entry name" value="TPR"/>
    <property type="match status" value="3"/>
</dbReference>
<organism evidence="9 10">
    <name type="scientific">Lusitaniella coriacea LEGE 07157</name>
    <dbReference type="NCBI Taxonomy" id="945747"/>
    <lineage>
        <taxon>Bacteria</taxon>
        <taxon>Bacillati</taxon>
        <taxon>Cyanobacteriota</taxon>
        <taxon>Cyanophyceae</taxon>
        <taxon>Spirulinales</taxon>
        <taxon>Lusitaniellaceae</taxon>
        <taxon>Lusitaniella</taxon>
    </lineage>
</organism>
<gene>
    <name evidence="9" type="ORF">IQ249_11325</name>
</gene>
<keyword evidence="10" id="KW-1185">Reference proteome</keyword>
<dbReference type="GO" id="GO:0005886">
    <property type="term" value="C:plasma membrane"/>
    <property type="evidence" value="ECO:0007669"/>
    <property type="project" value="UniProtKB-SubCell"/>
</dbReference>
<keyword evidence="4 7" id="KW-1133">Transmembrane helix</keyword>
<name>A0A8J7DWL1_9CYAN</name>
<feature type="repeat" description="TPR" evidence="6">
    <location>
        <begin position="84"/>
        <end position="117"/>
    </location>
</feature>
<dbReference type="Pfam" id="PF13432">
    <property type="entry name" value="TPR_16"/>
    <property type="match status" value="2"/>
</dbReference>
<evidence type="ECO:0000256" key="5">
    <source>
        <dbReference type="ARBA" id="ARBA00023136"/>
    </source>
</evidence>
<feature type="domain" description="Cardiolipin synthase N-terminal" evidence="8">
    <location>
        <begin position="11"/>
        <end position="50"/>
    </location>
</feature>
<keyword evidence="2" id="KW-1003">Cell membrane</keyword>
<dbReference type="InterPro" id="IPR011990">
    <property type="entry name" value="TPR-like_helical_dom_sf"/>
</dbReference>
<sequence>MSYFLWLLPTIFWIWAIIDCISNDPERNTWIWLLIFLHFPGAVIYFIVRRLPNLNLPVPNYFRRWTRRQELWNAEAAAINIGKAHQFVLLGNLLYDLDRLERAENAYETALEKEPDNDQALWGAAQVAFKHKNFKQGKTYLERLLKIDREYKQGDASLLYIKTLLELQETDAAQTQLEEHLKYWRKSEAYFLLAEILAEKGKKEEARDHLETMLRNLQGSPSYYYRKHQHLVRKGRKLLKTLAV</sequence>
<keyword evidence="3 7" id="KW-0812">Transmembrane</keyword>
<evidence type="ECO:0000256" key="2">
    <source>
        <dbReference type="ARBA" id="ARBA00022475"/>
    </source>
</evidence>
<evidence type="ECO:0000313" key="10">
    <source>
        <dbReference type="Proteomes" id="UP000654482"/>
    </source>
</evidence>
<comment type="subcellular location">
    <subcellularLocation>
        <location evidence="1">Cell membrane</location>
        <topology evidence="1">Multi-pass membrane protein</topology>
    </subcellularLocation>
</comment>
<proteinExistence type="predicted"/>
<feature type="transmembrane region" description="Helical" evidence="7">
    <location>
        <begin position="30"/>
        <end position="48"/>
    </location>
</feature>
<dbReference type="Gene3D" id="1.25.40.10">
    <property type="entry name" value="Tetratricopeptide repeat domain"/>
    <property type="match status" value="1"/>
</dbReference>
<dbReference type="Proteomes" id="UP000654482">
    <property type="component" value="Unassembled WGS sequence"/>
</dbReference>
<evidence type="ECO:0000256" key="7">
    <source>
        <dbReference type="SAM" id="Phobius"/>
    </source>
</evidence>
<evidence type="ECO:0000256" key="4">
    <source>
        <dbReference type="ARBA" id="ARBA00022989"/>
    </source>
</evidence>
<dbReference type="PROSITE" id="PS50005">
    <property type="entry name" value="TPR"/>
    <property type="match status" value="1"/>
</dbReference>
<keyword evidence="6" id="KW-0802">TPR repeat</keyword>
<evidence type="ECO:0000313" key="9">
    <source>
        <dbReference type="EMBL" id="MBE9116491.1"/>
    </source>
</evidence>
<protein>
    <submittedName>
        <fullName evidence="9">Tetratricopeptide repeat protein</fullName>
    </submittedName>
</protein>
<evidence type="ECO:0000256" key="6">
    <source>
        <dbReference type="PROSITE-ProRule" id="PRU00339"/>
    </source>
</evidence>
<dbReference type="InterPro" id="IPR019734">
    <property type="entry name" value="TPR_rpt"/>
</dbReference>
<comment type="caution">
    <text evidence="9">The sequence shown here is derived from an EMBL/GenBank/DDBJ whole genome shotgun (WGS) entry which is preliminary data.</text>
</comment>
<dbReference type="InterPro" id="IPR027379">
    <property type="entry name" value="CLS_N"/>
</dbReference>
<dbReference type="AlphaFoldDB" id="A0A8J7DWL1"/>